<protein>
    <submittedName>
        <fullName evidence="8">Diadenylate cyclase</fullName>
        <ecNumber evidence="8">2.7.7.85</ecNumber>
    </submittedName>
</protein>
<keyword evidence="6" id="KW-0812">Transmembrane</keyword>
<dbReference type="AlphaFoldDB" id="A0A485M2F6"/>
<dbReference type="Gene3D" id="3.40.1700.10">
    <property type="entry name" value="DNA integrity scanning protein, DisA, N-terminal domain"/>
    <property type="match status" value="1"/>
</dbReference>
<accession>A0A485M2F6</accession>
<sequence length="488" mass="54998">MEHLLGMIEGFRIQDLFDIVIITTLIYVILIWFKDTASRFVFAGISLLGLVYILARVFHLYLTSLVLQGFFTILLIALVVIFQEDIRRFFERLATLGSLRTARKSSGEKRWPVDVDVIIESVADFAAKRVGAIIILQGRDPLERHLKGGYELDGKITQPLLASIFDPHSIGHDGAVVIHGNRVTKFGCHLPLSHDTEKFGKYGLRHTAALGLSERCDALCIVVSEERGTISVVQDGKMVVSRKPSDLSSMIRAFYEREEMLGNKRQNPHWTRRNTLEKAVAVVLALGLWFAFGYQKESIQRDFVVPIEYRKISQEWEVEENLHKEVTVTLMGPVQAFNLLDPSTLKVSVDLSNLTEGKQEIPLTSDMVRIPSNLSLMRIKPERIRLSAYRLYAYNAPVHVRTTGSLQKGFTLKRVAAVPETFAVLAPNSTIQKKVPIQTEEIDLSQIKESISMDARVLLPHDVRIKSGQLPSVKVVVEVEKKAEENTT</sequence>
<gene>
    <name evidence="8" type="primary">dacA</name>
    <name evidence="8" type="ORF">SCFA_1570007</name>
</gene>
<dbReference type="InterPro" id="IPR034701">
    <property type="entry name" value="CdaA"/>
</dbReference>
<evidence type="ECO:0000256" key="3">
    <source>
        <dbReference type="ARBA" id="ARBA00022695"/>
    </source>
</evidence>
<organism evidence="8">
    <name type="scientific">anaerobic digester metagenome</name>
    <dbReference type="NCBI Taxonomy" id="1263854"/>
    <lineage>
        <taxon>unclassified sequences</taxon>
        <taxon>metagenomes</taxon>
        <taxon>ecological metagenomes</taxon>
    </lineage>
</organism>
<feature type="transmembrane region" description="Helical" evidence="6">
    <location>
        <begin position="16"/>
        <end position="33"/>
    </location>
</feature>
<dbReference type="InterPro" id="IPR050338">
    <property type="entry name" value="DisA"/>
</dbReference>
<dbReference type="Pfam" id="PF19293">
    <property type="entry name" value="CdaA_N"/>
    <property type="match status" value="1"/>
</dbReference>
<dbReference type="GO" id="GO:0005524">
    <property type="term" value="F:ATP binding"/>
    <property type="evidence" value="ECO:0007669"/>
    <property type="project" value="UniProtKB-KW"/>
</dbReference>
<evidence type="ECO:0000256" key="5">
    <source>
        <dbReference type="ARBA" id="ARBA00022840"/>
    </source>
</evidence>
<keyword evidence="6" id="KW-1133">Transmembrane helix</keyword>
<dbReference type="InterPro" id="IPR003390">
    <property type="entry name" value="DNA_integrity_scan_DisA_N"/>
</dbReference>
<dbReference type="GO" id="GO:0106408">
    <property type="term" value="F:diadenylate cyclase activity"/>
    <property type="evidence" value="ECO:0007669"/>
    <property type="project" value="UniProtKB-EC"/>
</dbReference>
<dbReference type="Pfam" id="PF07949">
    <property type="entry name" value="YbbR"/>
    <property type="match status" value="1"/>
</dbReference>
<keyword evidence="5" id="KW-0067">ATP-binding</keyword>
<keyword evidence="3 8" id="KW-0548">Nucleotidyltransferase</keyword>
<dbReference type="InterPro" id="IPR045585">
    <property type="entry name" value="CdaA_N"/>
</dbReference>
<evidence type="ECO:0000259" key="7">
    <source>
        <dbReference type="PROSITE" id="PS51794"/>
    </source>
</evidence>
<keyword evidence="6" id="KW-0472">Membrane</keyword>
<keyword evidence="4" id="KW-0547">Nucleotide-binding</keyword>
<dbReference type="InterPro" id="IPR012505">
    <property type="entry name" value="YbbR"/>
</dbReference>
<evidence type="ECO:0000256" key="6">
    <source>
        <dbReference type="SAM" id="Phobius"/>
    </source>
</evidence>
<dbReference type="Gene3D" id="2.170.120.40">
    <property type="entry name" value="YbbR-like domain"/>
    <property type="match status" value="1"/>
</dbReference>
<dbReference type="InterPro" id="IPR036888">
    <property type="entry name" value="DNA_integrity_DisA_N_sf"/>
</dbReference>
<dbReference type="Pfam" id="PF02457">
    <property type="entry name" value="DAC"/>
    <property type="match status" value="1"/>
</dbReference>
<evidence type="ECO:0000256" key="1">
    <source>
        <dbReference type="ARBA" id="ARBA00000877"/>
    </source>
</evidence>
<dbReference type="SUPFAM" id="SSF143597">
    <property type="entry name" value="YojJ-like"/>
    <property type="match status" value="1"/>
</dbReference>
<comment type="catalytic activity">
    <reaction evidence="1">
        <text>2 ATP = 3',3'-c-di-AMP + 2 diphosphate</text>
        <dbReference type="Rhea" id="RHEA:35655"/>
        <dbReference type="ChEBI" id="CHEBI:30616"/>
        <dbReference type="ChEBI" id="CHEBI:33019"/>
        <dbReference type="ChEBI" id="CHEBI:71500"/>
        <dbReference type="EC" id="2.7.7.85"/>
    </reaction>
</comment>
<evidence type="ECO:0000256" key="4">
    <source>
        <dbReference type="ARBA" id="ARBA00022741"/>
    </source>
</evidence>
<dbReference type="EMBL" id="CAADRM010000065">
    <property type="protein sequence ID" value="VFU13069.1"/>
    <property type="molecule type" value="Genomic_DNA"/>
</dbReference>
<dbReference type="EC" id="2.7.7.85" evidence="8"/>
<evidence type="ECO:0000313" key="8">
    <source>
        <dbReference type="EMBL" id="VFU13069.1"/>
    </source>
</evidence>
<feature type="transmembrane region" description="Helical" evidence="6">
    <location>
        <begin position="40"/>
        <end position="59"/>
    </location>
</feature>
<dbReference type="PROSITE" id="PS51794">
    <property type="entry name" value="DAC"/>
    <property type="match status" value="1"/>
</dbReference>
<feature type="domain" description="DAC" evidence="7">
    <location>
        <begin position="83"/>
        <end position="244"/>
    </location>
</feature>
<dbReference type="PANTHER" id="PTHR34185:SF1">
    <property type="entry name" value="DIADENYLATE CYCLASE"/>
    <property type="match status" value="1"/>
</dbReference>
<dbReference type="PANTHER" id="PTHR34185">
    <property type="entry name" value="DIADENYLATE CYCLASE"/>
    <property type="match status" value="1"/>
</dbReference>
<dbReference type="HAMAP" id="MF_01499">
    <property type="entry name" value="DacA"/>
    <property type="match status" value="1"/>
</dbReference>
<dbReference type="Gene3D" id="2.170.120.30">
    <property type="match status" value="1"/>
</dbReference>
<keyword evidence="2 8" id="KW-0808">Transferase</keyword>
<dbReference type="GO" id="GO:0004016">
    <property type="term" value="F:adenylate cyclase activity"/>
    <property type="evidence" value="ECO:0007669"/>
    <property type="project" value="InterPro"/>
</dbReference>
<proteinExistence type="inferred from homology"/>
<evidence type="ECO:0000256" key="2">
    <source>
        <dbReference type="ARBA" id="ARBA00022679"/>
    </source>
</evidence>
<feature type="transmembrane region" description="Helical" evidence="6">
    <location>
        <begin position="65"/>
        <end position="82"/>
    </location>
</feature>
<reference evidence="8" key="1">
    <citation type="submission" date="2019-03" db="EMBL/GenBank/DDBJ databases">
        <authorList>
            <person name="Hao L."/>
        </authorList>
    </citation>
    <scope>NUCLEOTIDE SEQUENCE</scope>
</reference>
<dbReference type="GO" id="GO:0006171">
    <property type="term" value="P:cAMP biosynthetic process"/>
    <property type="evidence" value="ECO:0007669"/>
    <property type="project" value="InterPro"/>
</dbReference>
<name>A0A485M2F6_9ZZZZ</name>
<feature type="transmembrane region" description="Helical" evidence="6">
    <location>
        <begin position="275"/>
        <end position="294"/>
    </location>
</feature>